<dbReference type="GO" id="GO:0046872">
    <property type="term" value="F:metal ion binding"/>
    <property type="evidence" value="ECO:0007669"/>
    <property type="project" value="UniProtKB-KW"/>
</dbReference>
<feature type="domain" description="Iron-binding zinc finger CDGSH type" evidence="5">
    <location>
        <begin position="20"/>
        <end position="65"/>
    </location>
</feature>
<dbReference type="GO" id="GO:0005737">
    <property type="term" value="C:cytoplasm"/>
    <property type="evidence" value="ECO:0007669"/>
    <property type="project" value="UniProtKB-ARBA"/>
</dbReference>
<reference evidence="6" key="1">
    <citation type="submission" date="2020-05" db="EMBL/GenBank/DDBJ databases">
        <authorList>
            <person name="Chiriac C."/>
            <person name="Salcher M."/>
            <person name="Ghai R."/>
            <person name="Kavagutti S V."/>
        </authorList>
    </citation>
    <scope>NUCLEOTIDE SEQUENCE</scope>
</reference>
<dbReference type="EMBL" id="CAEZZQ010000001">
    <property type="protein sequence ID" value="CAB4763047.1"/>
    <property type="molecule type" value="Genomic_DNA"/>
</dbReference>
<evidence type="ECO:0000256" key="4">
    <source>
        <dbReference type="ARBA" id="ARBA00023014"/>
    </source>
</evidence>
<dbReference type="Gene3D" id="3.40.5.90">
    <property type="entry name" value="CDGSH iron-sulfur domain, mitoNEET-type"/>
    <property type="match status" value="1"/>
</dbReference>
<keyword evidence="1" id="KW-0001">2Fe-2S</keyword>
<name>A0A6J6UX86_9ZZZZ</name>
<keyword evidence="4" id="KW-0411">Iron-sulfur</keyword>
<keyword evidence="3" id="KW-0408">Iron</keyword>
<evidence type="ECO:0000256" key="1">
    <source>
        <dbReference type="ARBA" id="ARBA00022714"/>
    </source>
</evidence>
<evidence type="ECO:0000256" key="3">
    <source>
        <dbReference type="ARBA" id="ARBA00023004"/>
    </source>
</evidence>
<dbReference type="InterPro" id="IPR042216">
    <property type="entry name" value="MitoNEET_CISD"/>
</dbReference>
<dbReference type="SMART" id="SM00704">
    <property type="entry name" value="ZnF_CDGSH"/>
    <property type="match status" value="1"/>
</dbReference>
<dbReference type="GO" id="GO:0051537">
    <property type="term" value="F:2 iron, 2 sulfur cluster binding"/>
    <property type="evidence" value="ECO:0007669"/>
    <property type="project" value="UniProtKB-KW"/>
</dbReference>
<organism evidence="6">
    <name type="scientific">freshwater metagenome</name>
    <dbReference type="NCBI Taxonomy" id="449393"/>
    <lineage>
        <taxon>unclassified sequences</taxon>
        <taxon>metagenomes</taxon>
        <taxon>ecological metagenomes</taxon>
    </lineage>
</organism>
<accession>A0A6J6UX86</accession>
<dbReference type="Pfam" id="PF09360">
    <property type="entry name" value="zf-CDGSH"/>
    <property type="match status" value="1"/>
</dbReference>
<evidence type="ECO:0000259" key="5">
    <source>
        <dbReference type="SMART" id="SM00704"/>
    </source>
</evidence>
<evidence type="ECO:0000256" key="2">
    <source>
        <dbReference type="ARBA" id="ARBA00022723"/>
    </source>
</evidence>
<proteinExistence type="predicted"/>
<dbReference type="InterPro" id="IPR018967">
    <property type="entry name" value="FeS-contain_CDGSH-typ"/>
</dbReference>
<protein>
    <submittedName>
        <fullName evidence="6">Unannotated protein</fullName>
    </submittedName>
</protein>
<sequence length="66" mass="7166">MSETTEGPTKVTLIPDGPLMVTGEVEICDNDGNVLRTASKISLCRCGHSEIKPYCDGAHKRNNFKS</sequence>
<gene>
    <name evidence="6" type="ORF">UFOPK2894_00002</name>
</gene>
<dbReference type="AlphaFoldDB" id="A0A6J6UX86"/>
<keyword evidence="2" id="KW-0479">Metal-binding</keyword>
<evidence type="ECO:0000313" key="6">
    <source>
        <dbReference type="EMBL" id="CAB4763047.1"/>
    </source>
</evidence>